<reference evidence="1 2" key="1">
    <citation type="submission" date="2019-06" db="EMBL/GenBank/DDBJ databases">
        <title>A chromosomal-level reference genome of Carpinus fangiana (Coryloideae, Betulaceae).</title>
        <authorList>
            <person name="Yang X."/>
            <person name="Wang Z."/>
            <person name="Zhang L."/>
            <person name="Hao G."/>
            <person name="Liu J."/>
            <person name="Yang Y."/>
        </authorList>
    </citation>
    <scope>NUCLEOTIDE SEQUENCE [LARGE SCALE GENOMIC DNA]</scope>
    <source>
        <strain evidence="1">Cfa_2016G</strain>
        <tissue evidence="1">Leaf</tissue>
    </source>
</reference>
<evidence type="ECO:0000313" key="2">
    <source>
        <dbReference type="Proteomes" id="UP000327013"/>
    </source>
</evidence>
<dbReference type="InterPro" id="IPR001611">
    <property type="entry name" value="Leu-rich_rpt"/>
</dbReference>
<dbReference type="EMBL" id="CM017321">
    <property type="protein sequence ID" value="KAE7997929.1"/>
    <property type="molecule type" value="Genomic_DNA"/>
</dbReference>
<name>A0A5N6QH00_9ROSI</name>
<dbReference type="OrthoDB" id="120976at2759"/>
<dbReference type="PANTHER" id="PTHR47818:SF2">
    <property type="entry name" value="F-BOX DOMAIN-CONTAINING PROTEIN"/>
    <property type="match status" value="1"/>
</dbReference>
<dbReference type="AlphaFoldDB" id="A0A5N6QH00"/>
<dbReference type="PANTHER" id="PTHR47818">
    <property type="entry name" value="RNI-LIKE SUPERFAMILY PROTEIN"/>
    <property type="match status" value="1"/>
</dbReference>
<protein>
    <submittedName>
        <fullName evidence="1">Uncharacterized protein</fullName>
    </submittedName>
</protein>
<organism evidence="1 2">
    <name type="scientific">Carpinus fangiana</name>
    <dbReference type="NCBI Taxonomy" id="176857"/>
    <lineage>
        <taxon>Eukaryota</taxon>
        <taxon>Viridiplantae</taxon>
        <taxon>Streptophyta</taxon>
        <taxon>Embryophyta</taxon>
        <taxon>Tracheophyta</taxon>
        <taxon>Spermatophyta</taxon>
        <taxon>Magnoliopsida</taxon>
        <taxon>eudicotyledons</taxon>
        <taxon>Gunneridae</taxon>
        <taxon>Pentapetalae</taxon>
        <taxon>rosids</taxon>
        <taxon>fabids</taxon>
        <taxon>Fagales</taxon>
        <taxon>Betulaceae</taxon>
        <taxon>Carpinus</taxon>
    </lineage>
</organism>
<dbReference type="SMART" id="SM00368">
    <property type="entry name" value="LRR_RI"/>
    <property type="match status" value="4"/>
</dbReference>
<dbReference type="Gene3D" id="3.80.10.10">
    <property type="entry name" value="Ribonuclease Inhibitor"/>
    <property type="match status" value="1"/>
</dbReference>
<proteinExistence type="predicted"/>
<dbReference type="PROSITE" id="PS51450">
    <property type="entry name" value="LRR"/>
    <property type="match status" value="1"/>
</dbReference>
<dbReference type="SUPFAM" id="SSF52047">
    <property type="entry name" value="RNI-like"/>
    <property type="match status" value="1"/>
</dbReference>
<keyword evidence="2" id="KW-1185">Reference proteome</keyword>
<evidence type="ECO:0000313" key="1">
    <source>
        <dbReference type="EMBL" id="KAE7997929.1"/>
    </source>
</evidence>
<dbReference type="Proteomes" id="UP000327013">
    <property type="component" value="Chromosome 1"/>
</dbReference>
<sequence length="607" mass="67553">MREVPSLICLCIEALKEGFIHGDIDVVPAVVYELPCDLFDTLVSRLPPLALQKLQTHMPFEDLNDHEFTDDCFRNGRKRGRYCKFNTAWRALFKLRWPDLVDHIKPVDWQQMYWEVHLQNCLDEAAEIALIPSFNGCIGDIQIPDSILKCIGCDGHTNPLTYEYLKLSDHCQHFGCYIRCLRLQNILCTTETCHVLRNCKLKSLVLRLIRSKEHINGICKLLNQNSETLTSLEFIDCKLSSDSLNEIFDSLLLKSTLTHGIQNFSINTSSFLENRLVSLPVGLESFLSSGRSLCSLKFSDNQLGRNFANMVFCTLLDVSSSISVLEISENNISGWLSNINQRSSSDSFSSFGIGKSLQSLRVLNLRGCNLHKEDAACLRYALVQMPNLEVLDISDNSIEDEGIRSLIPHFVEDFERCSSLADLNLESCELSCDGVTELLNTLSTFKGPLKSLSLADNFLGSQVAVALGQFLHTSIEVLNVGGIGLGSSGFRELQEGIMKELKLVKINISKNRGGIETAKFLSKLVSLAPELAEVNAAYNFMPVESLTIICSALKVAKGNLERLDLSGHTWSNQPAHMAMLSGIERDVRSILILPSSSASDAPYDDDP</sequence>
<accession>A0A5N6QH00</accession>
<gene>
    <name evidence="1" type="ORF">FH972_002517</name>
</gene>
<dbReference type="Pfam" id="PF13516">
    <property type="entry name" value="LRR_6"/>
    <property type="match status" value="2"/>
</dbReference>
<dbReference type="InterPro" id="IPR032675">
    <property type="entry name" value="LRR_dom_sf"/>
</dbReference>